<protein>
    <submittedName>
        <fullName evidence="1">Uncharacterized protein</fullName>
    </submittedName>
</protein>
<dbReference type="EMBL" id="LAZR01002948">
    <property type="protein sequence ID" value="KKN23682.1"/>
    <property type="molecule type" value="Genomic_DNA"/>
</dbReference>
<gene>
    <name evidence="1" type="ORF">LCGC14_0902410</name>
</gene>
<reference evidence="1" key="1">
    <citation type="journal article" date="2015" name="Nature">
        <title>Complex archaea that bridge the gap between prokaryotes and eukaryotes.</title>
        <authorList>
            <person name="Spang A."/>
            <person name="Saw J.H."/>
            <person name="Jorgensen S.L."/>
            <person name="Zaremba-Niedzwiedzka K."/>
            <person name="Martijn J."/>
            <person name="Lind A.E."/>
            <person name="van Eijk R."/>
            <person name="Schleper C."/>
            <person name="Guy L."/>
            <person name="Ettema T.J."/>
        </authorList>
    </citation>
    <scope>NUCLEOTIDE SEQUENCE</scope>
</reference>
<accession>A0A0F9PGQ4</accession>
<dbReference type="AlphaFoldDB" id="A0A0F9PGQ4"/>
<proteinExistence type="predicted"/>
<sequence length="85" mass="9961">MCDAIGLDWERIRGVSGYEYLINEYIPNQGEHDMGAFIDLGFDPKHYIYWKLIQNDLLKKLAFRDALKDKLVEVFKVWPDGGRVL</sequence>
<organism evidence="1">
    <name type="scientific">marine sediment metagenome</name>
    <dbReference type="NCBI Taxonomy" id="412755"/>
    <lineage>
        <taxon>unclassified sequences</taxon>
        <taxon>metagenomes</taxon>
        <taxon>ecological metagenomes</taxon>
    </lineage>
</organism>
<name>A0A0F9PGQ4_9ZZZZ</name>
<comment type="caution">
    <text evidence="1">The sequence shown here is derived from an EMBL/GenBank/DDBJ whole genome shotgun (WGS) entry which is preliminary data.</text>
</comment>
<evidence type="ECO:0000313" key="1">
    <source>
        <dbReference type="EMBL" id="KKN23682.1"/>
    </source>
</evidence>